<dbReference type="SUPFAM" id="SSF57756">
    <property type="entry name" value="Retrovirus zinc finger-like domains"/>
    <property type="match status" value="5"/>
</dbReference>
<dbReference type="AlphaFoldDB" id="A0A210PWV8"/>
<dbReference type="PROSITE" id="PS50158">
    <property type="entry name" value="ZF_CCHC"/>
    <property type="match status" value="9"/>
</dbReference>
<proteinExistence type="predicted"/>
<feature type="domain" description="CCHC-type" evidence="2">
    <location>
        <begin position="388"/>
        <end position="403"/>
    </location>
</feature>
<name>A0A210PWV8_MIZYE</name>
<evidence type="ECO:0000313" key="4">
    <source>
        <dbReference type="Proteomes" id="UP000242188"/>
    </source>
</evidence>
<feature type="domain" description="CCHC-type" evidence="2">
    <location>
        <begin position="282"/>
        <end position="297"/>
    </location>
</feature>
<dbReference type="GO" id="GO:0003723">
    <property type="term" value="F:RNA binding"/>
    <property type="evidence" value="ECO:0007669"/>
    <property type="project" value="InterPro"/>
</dbReference>
<feature type="domain" description="CCHC-type" evidence="2">
    <location>
        <begin position="335"/>
        <end position="350"/>
    </location>
</feature>
<dbReference type="InterPro" id="IPR025836">
    <property type="entry name" value="Zn_knuckle_CX2CX4HX4C"/>
</dbReference>
<comment type="caution">
    <text evidence="3">The sequence shown here is derived from an EMBL/GenBank/DDBJ whole genome shotgun (WGS) entry which is preliminary data.</text>
</comment>
<evidence type="ECO:0000259" key="2">
    <source>
        <dbReference type="PROSITE" id="PS50158"/>
    </source>
</evidence>
<dbReference type="Pfam" id="PF00098">
    <property type="entry name" value="zf-CCHC"/>
    <property type="match status" value="7"/>
</dbReference>
<dbReference type="GO" id="GO:0003690">
    <property type="term" value="F:double-stranded DNA binding"/>
    <property type="evidence" value="ECO:0007669"/>
    <property type="project" value="InterPro"/>
</dbReference>
<evidence type="ECO:0000313" key="3">
    <source>
        <dbReference type="EMBL" id="OWF40955.1"/>
    </source>
</evidence>
<dbReference type="EMBL" id="NEDP02005434">
    <property type="protein sequence ID" value="OWF40955.1"/>
    <property type="molecule type" value="Genomic_DNA"/>
</dbReference>
<feature type="domain" description="CCHC-type" evidence="2">
    <location>
        <begin position="353"/>
        <end position="368"/>
    </location>
</feature>
<feature type="domain" description="CCHC-type" evidence="2">
    <location>
        <begin position="228"/>
        <end position="244"/>
    </location>
</feature>
<feature type="domain" description="CCHC-type" evidence="2">
    <location>
        <begin position="406"/>
        <end position="421"/>
    </location>
</feature>
<feature type="domain" description="CCHC-type" evidence="2">
    <location>
        <begin position="264"/>
        <end position="279"/>
    </location>
</feature>
<keyword evidence="1" id="KW-0479">Metal-binding</keyword>
<dbReference type="SMART" id="SM00343">
    <property type="entry name" value="ZnF_C2HC"/>
    <property type="match status" value="9"/>
</dbReference>
<dbReference type="PANTHER" id="PTHR22639">
    <property type="entry name" value="GAG-RELATED PROTEIN"/>
    <property type="match status" value="1"/>
</dbReference>
<protein>
    <submittedName>
        <fullName evidence="3">DNA-binding protein HEXBP</fullName>
    </submittedName>
</protein>
<dbReference type="PANTHER" id="PTHR22639:SF3">
    <property type="entry name" value="ZINC FINGER CCHC DOMAIN-CONTAINING PROTEIN 3"/>
    <property type="match status" value="1"/>
</dbReference>
<evidence type="ECO:0000256" key="1">
    <source>
        <dbReference type="PROSITE-ProRule" id="PRU00047"/>
    </source>
</evidence>
<feature type="domain" description="CCHC-type" evidence="2">
    <location>
        <begin position="299"/>
        <end position="313"/>
    </location>
</feature>
<organism evidence="3 4">
    <name type="scientific">Mizuhopecten yessoensis</name>
    <name type="common">Japanese scallop</name>
    <name type="synonym">Patinopecten yessoensis</name>
    <dbReference type="NCBI Taxonomy" id="6573"/>
    <lineage>
        <taxon>Eukaryota</taxon>
        <taxon>Metazoa</taxon>
        <taxon>Spiralia</taxon>
        <taxon>Lophotrochozoa</taxon>
        <taxon>Mollusca</taxon>
        <taxon>Bivalvia</taxon>
        <taxon>Autobranchia</taxon>
        <taxon>Pteriomorphia</taxon>
        <taxon>Pectinida</taxon>
        <taxon>Pectinoidea</taxon>
        <taxon>Pectinidae</taxon>
        <taxon>Mizuhopecten</taxon>
    </lineage>
</organism>
<dbReference type="STRING" id="6573.A0A210PWV8"/>
<keyword evidence="1" id="KW-0862">Zinc</keyword>
<dbReference type="GO" id="GO:0002218">
    <property type="term" value="P:activation of innate immune response"/>
    <property type="evidence" value="ECO:0007669"/>
    <property type="project" value="InterPro"/>
</dbReference>
<feature type="domain" description="CCHC-type" evidence="2">
    <location>
        <begin position="247"/>
        <end position="262"/>
    </location>
</feature>
<keyword evidence="1" id="KW-0863">Zinc-finger</keyword>
<dbReference type="Pfam" id="PF14392">
    <property type="entry name" value="zf-CCHC_4"/>
    <property type="match status" value="2"/>
</dbReference>
<dbReference type="GO" id="GO:0008270">
    <property type="term" value="F:zinc ion binding"/>
    <property type="evidence" value="ECO:0007669"/>
    <property type="project" value="UniProtKB-KW"/>
</dbReference>
<dbReference type="Proteomes" id="UP000242188">
    <property type="component" value="Unassembled WGS sequence"/>
</dbReference>
<dbReference type="InterPro" id="IPR001878">
    <property type="entry name" value="Znf_CCHC"/>
</dbReference>
<gene>
    <name evidence="3" type="ORF">KP79_PYT15982</name>
</gene>
<keyword evidence="3" id="KW-0238">DNA-binding</keyword>
<reference evidence="3 4" key="1">
    <citation type="journal article" date="2017" name="Nat. Ecol. Evol.">
        <title>Scallop genome provides insights into evolution of bilaterian karyotype and development.</title>
        <authorList>
            <person name="Wang S."/>
            <person name="Zhang J."/>
            <person name="Jiao W."/>
            <person name="Li J."/>
            <person name="Xun X."/>
            <person name="Sun Y."/>
            <person name="Guo X."/>
            <person name="Huan P."/>
            <person name="Dong B."/>
            <person name="Zhang L."/>
            <person name="Hu X."/>
            <person name="Sun X."/>
            <person name="Wang J."/>
            <person name="Zhao C."/>
            <person name="Wang Y."/>
            <person name="Wang D."/>
            <person name="Huang X."/>
            <person name="Wang R."/>
            <person name="Lv J."/>
            <person name="Li Y."/>
            <person name="Zhang Z."/>
            <person name="Liu B."/>
            <person name="Lu W."/>
            <person name="Hui Y."/>
            <person name="Liang J."/>
            <person name="Zhou Z."/>
            <person name="Hou R."/>
            <person name="Li X."/>
            <person name="Liu Y."/>
            <person name="Li H."/>
            <person name="Ning X."/>
            <person name="Lin Y."/>
            <person name="Zhao L."/>
            <person name="Xing Q."/>
            <person name="Dou J."/>
            <person name="Li Y."/>
            <person name="Mao J."/>
            <person name="Guo H."/>
            <person name="Dou H."/>
            <person name="Li T."/>
            <person name="Mu C."/>
            <person name="Jiang W."/>
            <person name="Fu Q."/>
            <person name="Fu X."/>
            <person name="Miao Y."/>
            <person name="Liu J."/>
            <person name="Yu Q."/>
            <person name="Li R."/>
            <person name="Liao H."/>
            <person name="Li X."/>
            <person name="Kong Y."/>
            <person name="Jiang Z."/>
            <person name="Chourrout D."/>
            <person name="Li R."/>
            <person name="Bao Z."/>
        </authorList>
    </citation>
    <scope>NUCLEOTIDE SEQUENCE [LARGE SCALE GENOMIC DNA]</scope>
    <source>
        <strain evidence="3 4">PY_sf001</strain>
    </source>
</reference>
<keyword evidence="4" id="KW-1185">Reference proteome</keyword>
<dbReference type="Gene3D" id="4.10.60.10">
    <property type="entry name" value="Zinc finger, CCHC-type"/>
    <property type="match status" value="5"/>
</dbReference>
<accession>A0A210PWV8</accession>
<dbReference type="OrthoDB" id="5592120at2759"/>
<sequence length="437" mass="50694">MAETGKRVEEDYKMWKKENHPNSRFIPMEMFKLLTHCTKADLKKDIVKNGLLKKCYDFKEWEEPLAQDDAPEGVWFGITMGNSLLPSISPFGTERVLKPVESLQTDLGSCNPVLYLEAIKFRENTRNVRLILLKGDDEESIDWCEEQCLYELDIHDNPFLTINMTECVWIWKTLKNGPEGEKPDTWVAVFIARDVDVTGCTWDTVEQYGYSPQNSQYDRRNHDRFDTRCFICGKRGHWMDSCPKRECFRCGGYDHWAEDCPRFCTKCGQYGHRSPECSELVCFTCGKLGHFGDKCQKTKCFRCGGYGHWADDCSSGYTTRRHFGQRRPDQSEIGCVMCGQLGHRMDNCPNTQCFQCDGYGHWAEDCPSDYTTSRHFGQRKPDHFKIACVMCGQLGHSMDNCPNTQCFRCEGYGHWAEDCPRNCAKRRRSETDCYTFR</sequence>
<dbReference type="InterPro" id="IPR036875">
    <property type="entry name" value="Znf_CCHC_sf"/>
</dbReference>
<dbReference type="InterPro" id="IPR042509">
    <property type="entry name" value="ZCCHC3"/>
</dbReference>